<keyword evidence="3" id="KW-1185">Reference proteome</keyword>
<name>A0ABV3ZMK6_9BACT</name>
<feature type="transmembrane region" description="Helical" evidence="1">
    <location>
        <begin position="170"/>
        <end position="187"/>
    </location>
</feature>
<keyword evidence="1" id="KW-0812">Transmembrane</keyword>
<accession>A0ABV3ZMK6</accession>
<reference evidence="2 3" key="1">
    <citation type="submission" date="2023-07" db="EMBL/GenBank/DDBJ databases">
        <authorList>
            <person name="Lian W.-H."/>
        </authorList>
    </citation>
    <scope>NUCLEOTIDE SEQUENCE [LARGE SCALE GENOMIC DNA]</scope>
    <source>
        <strain evidence="2 3">SYSU DXS3180</strain>
    </source>
</reference>
<dbReference type="RefSeq" id="WP_369332532.1">
    <property type="nucleotide sequence ID" value="NZ_JAULBC010000013.1"/>
</dbReference>
<protein>
    <submittedName>
        <fullName evidence="2">HupE/UreJ family protein</fullName>
    </submittedName>
</protein>
<dbReference type="EMBL" id="JAULBC010000013">
    <property type="protein sequence ID" value="MEX6691116.1"/>
    <property type="molecule type" value="Genomic_DNA"/>
</dbReference>
<feature type="transmembrane region" description="Helical" evidence="1">
    <location>
        <begin position="143"/>
        <end position="163"/>
    </location>
</feature>
<feature type="transmembrane region" description="Helical" evidence="1">
    <location>
        <begin position="20"/>
        <end position="36"/>
    </location>
</feature>
<evidence type="ECO:0000313" key="2">
    <source>
        <dbReference type="EMBL" id="MEX6691116.1"/>
    </source>
</evidence>
<organism evidence="2 3">
    <name type="scientific">Danxiaibacter flavus</name>
    <dbReference type="NCBI Taxonomy" id="3049108"/>
    <lineage>
        <taxon>Bacteria</taxon>
        <taxon>Pseudomonadati</taxon>
        <taxon>Bacteroidota</taxon>
        <taxon>Chitinophagia</taxon>
        <taxon>Chitinophagales</taxon>
        <taxon>Chitinophagaceae</taxon>
        <taxon>Danxiaibacter</taxon>
    </lineage>
</organism>
<dbReference type="Proteomes" id="UP001560573">
    <property type="component" value="Unassembled WGS sequence"/>
</dbReference>
<sequence>MSDFGIFFPTGIEHITDLSGIDHILFVAALCLRYTLTEWKKILVLVTAFTIGHSITLALSTLNILNISRDWTEFLIAVTIIITALNNCMAKDVSGKRMPLIYFYALFFGLIHGLGFSTLLKSMLGRDQSIIVQLLAFNLGLEVGQIIIVIAILLISFIFVRLLKINRREYVLFFSGCIAALALQMAIDRYPIKKEDKQHEKTALLHNSNSVSCFCECPGHSKQSRV</sequence>
<proteinExistence type="predicted"/>
<gene>
    <name evidence="2" type="ORF">QTN47_26645</name>
</gene>
<feature type="transmembrane region" description="Helical" evidence="1">
    <location>
        <begin position="71"/>
        <end position="89"/>
    </location>
</feature>
<dbReference type="Pfam" id="PF13795">
    <property type="entry name" value="HupE_UreJ_2"/>
    <property type="match status" value="1"/>
</dbReference>
<feature type="transmembrane region" description="Helical" evidence="1">
    <location>
        <begin position="101"/>
        <end position="123"/>
    </location>
</feature>
<feature type="transmembrane region" description="Helical" evidence="1">
    <location>
        <begin position="43"/>
        <end position="65"/>
    </location>
</feature>
<keyword evidence="1" id="KW-0472">Membrane</keyword>
<comment type="caution">
    <text evidence="2">The sequence shown here is derived from an EMBL/GenBank/DDBJ whole genome shotgun (WGS) entry which is preliminary data.</text>
</comment>
<evidence type="ECO:0000256" key="1">
    <source>
        <dbReference type="SAM" id="Phobius"/>
    </source>
</evidence>
<keyword evidence="1" id="KW-1133">Transmembrane helix</keyword>
<evidence type="ECO:0000313" key="3">
    <source>
        <dbReference type="Proteomes" id="UP001560573"/>
    </source>
</evidence>
<dbReference type="InterPro" id="IPR032809">
    <property type="entry name" value="Put_HupE_UreJ"/>
</dbReference>